<dbReference type="OrthoDB" id="449077at2759"/>
<dbReference type="EMBL" id="CAMXCT010005835">
    <property type="protein sequence ID" value="CAI4013376.1"/>
    <property type="molecule type" value="Genomic_DNA"/>
</dbReference>
<feature type="region of interest" description="Disordered" evidence="1">
    <location>
        <begin position="372"/>
        <end position="391"/>
    </location>
</feature>
<protein>
    <submittedName>
        <fullName evidence="4">Protein FRA10AC1</fullName>
    </submittedName>
</protein>
<evidence type="ECO:0000256" key="1">
    <source>
        <dbReference type="SAM" id="MobiDB-lite"/>
    </source>
</evidence>
<feature type="compositionally biased region" description="Basic and acidic residues" evidence="1">
    <location>
        <begin position="612"/>
        <end position="625"/>
    </location>
</feature>
<evidence type="ECO:0000313" key="3">
    <source>
        <dbReference type="EMBL" id="CAL1166751.1"/>
    </source>
</evidence>
<feature type="compositionally biased region" description="Acidic residues" evidence="1">
    <location>
        <begin position="1201"/>
        <end position="1210"/>
    </location>
</feature>
<dbReference type="EMBL" id="CAMXCT030005835">
    <property type="protein sequence ID" value="CAL4800688.1"/>
    <property type="molecule type" value="Genomic_DNA"/>
</dbReference>
<reference evidence="3" key="2">
    <citation type="submission" date="2024-04" db="EMBL/GenBank/DDBJ databases">
        <authorList>
            <person name="Chen Y."/>
            <person name="Shah S."/>
            <person name="Dougan E. K."/>
            <person name="Thang M."/>
            <person name="Chan C."/>
        </authorList>
    </citation>
    <scope>NUCLEOTIDE SEQUENCE [LARGE SCALE GENOMIC DNA]</scope>
</reference>
<dbReference type="AlphaFoldDB" id="A0A9P1GGQ5"/>
<reference evidence="2" key="1">
    <citation type="submission" date="2022-10" db="EMBL/GenBank/DDBJ databases">
        <authorList>
            <person name="Chen Y."/>
            <person name="Dougan E. K."/>
            <person name="Chan C."/>
            <person name="Rhodes N."/>
            <person name="Thang M."/>
        </authorList>
    </citation>
    <scope>NUCLEOTIDE SEQUENCE</scope>
</reference>
<feature type="region of interest" description="Disordered" evidence="1">
    <location>
        <begin position="641"/>
        <end position="676"/>
    </location>
</feature>
<feature type="compositionally biased region" description="Pro residues" evidence="1">
    <location>
        <begin position="890"/>
        <end position="900"/>
    </location>
</feature>
<feature type="region of interest" description="Disordered" evidence="1">
    <location>
        <begin position="535"/>
        <end position="626"/>
    </location>
</feature>
<comment type="caution">
    <text evidence="2">The sequence shown here is derived from an EMBL/GenBank/DDBJ whole genome shotgun (WGS) entry which is preliminary data.</text>
</comment>
<feature type="compositionally biased region" description="Polar residues" evidence="1">
    <location>
        <begin position="597"/>
        <end position="607"/>
    </location>
</feature>
<feature type="compositionally biased region" description="Acidic residues" evidence="1">
    <location>
        <begin position="1221"/>
        <end position="1231"/>
    </location>
</feature>
<feature type="compositionally biased region" description="Polar residues" evidence="1">
    <location>
        <begin position="539"/>
        <end position="549"/>
    </location>
</feature>
<feature type="compositionally biased region" description="Acidic residues" evidence="1">
    <location>
        <begin position="1239"/>
        <end position="1254"/>
    </location>
</feature>
<feature type="compositionally biased region" description="Acidic residues" evidence="1">
    <location>
        <begin position="792"/>
        <end position="812"/>
    </location>
</feature>
<feature type="compositionally biased region" description="Basic and acidic residues" evidence="1">
    <location>
        <begin position="667"/>
        <end position="676"/>
    </location>
</feature>
<evidence type="ECO:0000313" key="5">
    <source>
        <dbReference type="Proteomes" id="UP001152797"/>
    </source>
</evidence>
<feature type="compositionally biased region" description="Acidic residues" evidence="1">
    <location>
        <begin position="825"/>
        <end position="854"/>
    </location>
</feature>
<evidence type="ECO:0000313" key="4">
    <source>
        <dbReference type="EMBL" id="CAL4800688.1"/>
    </source>
</evidence>
<keyword evidence="5" id="KW-1185">Reference proteome</keyword>
<feature type="compositionally biased region" description="Acidic residues" evidence="1">
    <location>
        <begin position="914"/>
        <end position="935"/>
    </location>
</feature>
<proteinExistence type="predicted"/>
<evidence type="ECO:0000313" key="2">
    <source>
        <dbReference type="EMBL" id="CAI4013376.1"/>
    </source>
</evidence>
<feature type="compositionally biased region" description="Basic and acidic residues" evidence="1">
    <location>
        <begin position="1176"/>
        <end position="1185"/>
    </location>
</feature>
<dbReference type="EMBL" id="CAMXCT020005835">
    <property type="protein sequence ID" value="CAL1166751.1"/>
    <property type="molecule type" value="Genomic_DNA"/>
</dbReference>
<feature type="region of interest" description="Disordered" evidence="1">
    <location>
        <begin position="1173"/>
        <end position="1265"/>
    </location>
</feature>
<feature type="region of interest" description="Disordered" evidence="1">
    <location>
        <begin position="776"/>
        <end position="1019"/>
    </location>
</feature>
<feature type="region of interest" description="Disordered" evidence="1">
    <location>
        <begin position="705"/>
        <end position="743"/>
    </location>
</feature>
<organism evidence="2">
    <name type="scientific">Cladocopium goreaui</name>
    <dbReference type="NCBI Taxonomy" id="2562237"/>
    <lineage>
        <taxon>Eukaryota</taxon>
        <taxon>Sar</taxon>
        <taxon>Alveolata</taxon>
        <taxon>Dinophyceae</taxon>
        <taxon>Suessiales</taxon>
        <taxon>Symbiodiniaceae</taxon>
        <taxon>Cladocopium</taxon>
    </lineage>
</organism>
<dbReference type="Proteomes" id="UP001152797">
    <property type="component" value="Unassembled WGS sequence"/>
</dbReference>
<feature type="compositionally biased region" description="Basic and acidic residues" evidence="1">
    <location>
        <begin position="554"/>
        <end position="565"/>
    </location>
</feature>
<sequence>MQLSTALAKARLSLRLRWRPREENVEADDLTNERFSGFDLEKRIAISWQDLDLDILQSLVQTRDEFEQKKGLLNVKHLEAPMTKLEWREIAPPCEKNCFFDDYVVFCNEHHVSSTESLVELLLQVLEGSLLSRVGPFVHESSDQHAFPFTGKKLEGQTIDACEGFNFLGECRAEIFDTFFRQPSKRFLEVRLRGVLVDPFGRRLSFFSVEPMSANVTPWETRVPTPSNVADEPLGQVSVLRLQLRPIKAQLRVQLTIQMRATRVNRRPIRTHEKEVWRRGQQDILRVCHADTAFDDRGLGSQNLLQVQRLQRGNSNNKGIDTLPIGRPGGAQVIPAVTPLGWQKQAIITETLEKEKERQKKNFPTIFKKDEQPEEVWPSSGMPKPAATMPKAKTPVVVPARIPMCKSFPAKATPPWQEQRSTADPPALGAKIVPKPSSVAVTVPTRASTEDIDKWDDLEEESVEAGGSLSSLAAATVAVVEAETNVSALTHEAEPKLPSVAVSQAKRQSPQVPQPKVVEAETNVSALIQEAEPKLPSVAVSQAKRQSPQVPQPKAERETPAEAKRQSPQVPQPKVVEAETNVSALIQEAEPKLPSVAVSQAKRQSPQVPQPKAERETPAEVETKMPDVVVAEAETNVSALIQEAEPKPPSIAVNQAKRQGPRLPQPKAERETPAEVETKMPDVVVVEAETNVSALIQEAEPKLPSVAVNQGKRQSPRLPQPKVETKTPDVVASERQDKAKACGEARKPGFDWIRLAKIDSILLGCESNFFVNRQGDGSRIPGQEPEPCESSGSEDEEDDMDESEESEQESDAAADPAKILNAGPADDEFEEEEEEEEEDDEVEELDQDAAEEIQQEAASTFAVATTRPKAKAAPPELVQQMSAAKATRPKPAPAVPPPLHSRPAREGKAQAADPTEEEEGKGEEHAPEEDEDFNDEEMRAAFAAKLQEPGQEGTGEGSATEQDGCPANIATRAKAKPKPKAWGAPPPLSGKKKDADRGADAEMDDSTKPEEIPENDQPPPPFFDQWLASLKFIAGWNDQKKYEADQVKEAFSQYLAAEDIVSKDTVEQLCRTIVPLLLDLERVDSMVVANLRKEVLRTLKIVQVCILRIVTFELLREHSAKAAKKGRGKKQAEIPPEGATYLASDITSLAKVIQHFRFDQTFTKGVHQLIVSFRRQKPEKPEKLKPKGPASRKRQGQGAAESDDQMETGDDPSRRSGGEEVPPEAEADADAEAAQATEADGEEQPMQDETDEVDDRPKKKPRIVS</sequence>
<feature type="compositionally biased region" description="Basic and acidic residues" evidence="1">
    <location>
        <begin position="723"/>
        <end position="743"/>
    </location>
</feature>
<gene>
    <name evidence="2" type="ORF">C1SCF055_LOCUS38353</name>
</gene>
<feature type="compositionally biased region" description="Basic and acidic residues" evidence="1">
    <location>
        <begin position="991"/>
        <end position="1011"/>
    </location>
</feature>
<accession>A0A9P1GGQ5</accession>
<name>A0A9P1GGQ5_9DINO</name>